<dbReference type="Proteomes" id="UP001189429">
    <property type="component" value="Unassembled WGS sequence"/>
</dbReference>
<feature type="compositionally biased region" description="Basic and acidic residues" evidence="1">
    <location>
        <begin position="42"/>
        <end position="54"/>
    </location>
</feature>
<accession>A0ABN9Q6T5</accession>
<evidence type="ECO:0000256" key="2">
    <source>
        <dbReference type="SAM" id="SignalP"/>
    </source>
</evidence>
<evidence type="ECO:0000313" key="4">
    <source>
        <dbReference type="Proteomes" id="UP001189429"/>
    </source>
</evidence>
<feature type="non-terminal residue" evidence="3">
    <location>
        <position position="106"/>
    </location>
</feature>
<feature type="signal peptide" evidence="2">
    <location>
        <begin position="1"/>
        <end position="29"/>
    </location>
</feature>
<organism evidence="3 4">
    <name type="scientific">Prorocentrum cordatum</name>
    <dbReference type="NCBI Taxonomy" id="2364126"/>
    <lineage>
        <taxon>Eukaryota</taxon>
        <taxon>Sar</taxon>
        <taxon>Alveolata</taxon>
        <taxon>Dinophyceae</taxon>
        <taxon>Prorocentrales</taxon>
        <taxon>Prorocentraceae</taxon>
        <taxon>Prorocentrum</taxon>
    </lineage>
</organism>
<evidence type="ECO:0000256" key="1">
    <source>
        <dbReference type="SAM" id="MobiDB-lite"/>
    </source>
</evidence>
<feature type="chain" id="PRO_5047202055" evidence="2">
    <location>
        <begin position="30"/>
        <end position="106"/>
    </location>
</feature>
<reference evidence="3" key="1">
    <citation type="submission" date="2023-10" db="EMBL/GenBank/DDBJ databases">
        <authorList>
            <person name="Chen Y."/>
            <person name="Shah S."/>
            <person name="Dougan E. K."/>
            <person name="Thang M."/>
            <person name="Chan C."/>
        </authorList>
    </citation>
    <scope>NUCLEOTIDE SEQUENCE [LARGE SCALE GENOMIC DNA]</scope>
</reference>
<gene>
    <name evidence="3" type="ORF">PCOR1329_LOCUS7607</name>
</gene>
<feature type="region of interest" description="Disordered" evidence="1">
    <location>
        <begin position="42"/>
        <end position="77"/>
    </location>
</feature>
<evidence type="ECO:0000313" key="3">
    <source>
        <dbReference type="EMBL" id="CAK0799009.1"/>
    </source>
</evidence>
<name>A0ABN9Q6T5_9DINO</name>
<keyword evidence="2" id="KW-0732">Signal</keyword>
<keyword evidence="4" id="KW-1185">Reference proteome</keyword>
<dbReference type="EMBL" id="CAUYUJ010002067">
    <property type="protein sequence ID" value="CAK0799009.1"/>
    <property type="molecule type" value="Genomic_DNA"/>
</dbReference>
<proteinExistence type="predicted"/>
<comment type="caution">
    <text evidence="3">The sequence shown here is derived from an EMBL/GenBank/DDBJ whole genome shotgun (WGS) entry which is preliminary data.</text>
</comment>
<protein>
    <submittedName>
        <fullName evidence="3">Uncharacterized protein</fullName>
    </submittedName>
</protein>
<sequence length="106" mass="11413">MGRRFSAAGGARLPLLVALAGWAAGVAEAAAAREGRRERRQALRAEAAEAERQKWWPFTASEETTPRPAGPPPQKPVRRIEEVKKVVLTSAAFRHKTAALCGDAKA</sequence>